<dbReference type="Pfam" id="PF00753">
    <property type="entry name" value="Lactamase_B"/>
    <property type="match status" value="1"/>
</dbReference>
<name>A0ABZ2Y2Y3_9FIRM</name>
<gene>
    <name evidence="2" type="ORF">QBE51_13065</name>
</gene>
<dbReference type="InterPro" id="IPR001279">
    <property type="entry name" value="Metallo-B-lactamas"/>
</dbReference>
<sequence length="239" mass="27446">MDTQIINIGNRIVNQYLLRFNNGIIIIDTSYPGYFNSFAKKFKALGFSKDEIKFIVLTHAHDDHAGFLNELLDFCDAPVILHEKAVERLKRGQNVFEGGCSTRLAYTFCLLMKLFGKKHLFPKLDKPERYIILQDNPEVLKQHGFPVELIELPGHTADSIGLILDNKIFCGDAAMNGFPSQAKHTIWIENIEMFQQSWNKIIETGVEMVYPSHGKPFPTQEFLEQKDFMKGRKLIPLKE</sequence>
<dbReference type="Gene3D" id="3.60.15.10">
    <property type="entry name" value="Ribonuclease Z/Hydroxyacylglutathione hydrolase-like"/>
    <property type="match status" value="1"/>
</dbReference>
<evidence type="ECO:0000259" key="1">
    <source>
        <dbReference type="SMART" id="SM00849"/>
    </source>
</evidence>
<dbReference type="SMART" id="SM00849">
    <property type="entry name" value="Lactamase_B"/>
    <property type="match status" value="1"/>
</dbReference>
<dbReference type="RefSeq" id="WP_341876686.1">
    <property type="nucleotide sequence ID" value="NZ_CP121687.1"/>
</dbReference>
<dbReference type="PANTHER" id="PTHR42951">
    <property type="entry name" value="METALLO-BETA-LACTAMASE DOMAIN-CONTAINING"/>
    <property type="match status" value="1"/>
</dbReference>
<dbReference type="EMBL" id="CP121687">
    <property type="protein sequence ID" value="WZL69700.1"/>
    <property type="molecule type" value="Genomic_DNA"/>
</dbReference>
<organism evidence="2 3">
    <name type="scientific">Defluviitalea saccharophila</name>
    <dbReference type="NCBI Taxonomy" id="879970"/>
    <lineage>
        <taxon>Bacteria</taxon>
        <taxon>Bacillati</taxon>
        <taxon>Bacillota</taxon>
        <taxon>Clostridia</taxon>
        <taxon>Lachnospirales</taxon>
        <taxon>Defluviitaleaceae</taxon>
        <taxon>Defluviitalea</taxon>
    </lineage>
</organism>
<feature type="domain" description="Metallo-beta-lactamase" evidence="1">
    <location>
        <begin position="12"/>
        <end position="213"/>
    </location>
</feature>
<proteinExistence type="predicted"/>
<accession>A0ABZ2Y2Y3</accession>
<reference evidence="2 3" key="1">
    <citation type="submission" date="2023-03" db="EMBL/GenBank/DDBJ databases">
        <title>Novel Species.</title>
        <authorList>
            <person name="Ma S."/>
        </authorList>
    </citation>
    <scope>NUCLEOTIDE SEQUENCE [LARGE SCALE GENOMIC DNA]</scope>
    <source>
        <strain evidence="2 3">LIND6LT2</strain>
    </source>
</reference>
<keyword evidence="3" id="KW-1185">Reference proteome</keyword>
<evidence type="ECO:0000313" key="2">
    <source>
        <dbReference type="EMBL" id="WZL69700.1"/>
    </source>
</evidence>
<dbReference type="SUPFAM" id="SSF56281">
    <property type="entry name" value="Metallo-hydrolase/oxidoreductase"/>
    <property type="match status" value="1"/>
</dbReference>
<evidence type="ECO:0000313" key="3">
    <source>
        <dbReference type="Proteomes" id="UP001486565"/>
    </source>
</evidence>
<dbReference type="Proteomes" id="UP001486565">
    <property type="component" value="Chromosome"/>
</dbReference>
<dbReference type="InterPro" id="IPR036866">
    <property type="entry name" value="RibonucZ/Hydroxyglut_hydro"/>
</dbReference>
<dbReference type="InterPro" id="IPR050855">
    <property type="entry name" value="NDM-1-like"/>
</dbReference>
<protein>
    <submittedName>
        <fullName evidence="2">MBL fold metallo-hydrolase</fullName>
    </submittedName>
</protein>